<accession>A0A9P5BV01</accession>
<evidence type="ECO:0000259" key="6">
    <source>
        <dbReference type="Pfam" id="PF01284"/>
    </source>
</evidence>
<evidence type="ECO:0000256" key="2">
    <source>
        <dbReference type="ARBA" id="ARBA00022692"/>
    </source>
</evidence>
<feature type="transmembrane region" description="Helical" evidence="5">
    <location>
        <begin position="95"/>
        <end position="114"/>
    </location>
</feature>
<sequence>MLFGRRANEAPATAPMNDYGAPAVRSNKLHRPLLAANHALHLISSVIVLGISAYFINKYTHNTHLVYWVALAAVDVFLYIPTLVLPAFRVYKGYLAPLAWILSYLWLTAFIFAVQDYQYNGGCAVNSPPFVNKCSLKRTLEAFAFIAFFTSLVGTLLEARLWDVQRFKGTRAGGVDQHRAVGAEPAVGAPAVAEQTV</sequence>
<dbReference type="Pfam" id="PF01284">
    <property type="entry name" value="MARVEL"/>
    <property type="match status" value="1"/>
</dbReference>
<feature type="transmembrane region" description="Helical" evidence="5">
    <location>
        <begin position="34"/>
        <end position="56"/>
    </location>
</feature>
<evidence type="ECO:0000256" key="4">
    <source>
        <dbReference type="ARBA" id="ARBA00023136"/>
    </source>
</evidence>
<comment type="caution">
    <text evidence="7">The sequence shown here is derived from an EMBL/GenBank/DDBJ whole genome shotgun (WGS) entry which is preliminary data.</text>
</comment>
<keyword evidence="2 5" id="KW-0812">Transmembrane</keyword>
<dbReference type="EMBL" id="SWKV01000278">
    <property type="protein sequence ID" value="KAF3029148.1"/>
    <property type="molecule type" value="Genomic_DNA"/>
</dbReference>
<keyword evidence="3 5" id="KW-1133">Transmembrane helix</keyword>
<evidence type="ECO:0000313" key="8">
    <source>
        <dbReference type="Proteomes" id="UP000758155"/>
    </source>
</evidence>
<dbReference type="GO" id="GO:0016020">
    <property type="term" value="C:membrane"/>
    <property type="evidence" value="ECO:0007669"/>
    <property type="project" value="UniProtKB-SubCell"/>
</dbReference>
<protein>
    <recommendedName>
        <fullName evidence="6">MARVEL domain-containing protein</fullName>
    </recommendedName>
</protein>
<dbReference type="InterPro" id="IPR008253">
    <property type="entry name" value="Marvel"/>
</dbReference>
<proteinExistence type="predicted"/>
<evidence type="ECO:0000256" key="3">
    <source>
        <dbReference type="ARBA" id="ARBA00022989"/>
    </source>
</evidence>
<comment type="subcellular location">
    <subcellularLocation>
        <location evidence="1">Membrane</location>
        <topology evidence="1">Multi-pass membrane protein</topology>
    </subcellularLocation>
</comment>
<reference evidence="7" key="1">
    <citation type="submission" date="2019-04" db="EMBL/GenBank/DDBJ databases">
        <title>Sequencing of skin fungus with MAO and IRED activity.</title>
        <authorList>
            <person name="Marsaioli A.J."/>
            <person name="Bonatto J.M.C."/>
            <person name="Reis Junior O."/>
        </authorList>
    </citation>
    <scope>NUCLEOTIDE SEQUENCE</scope>
    <source>
        <strain evidence="7">28M1</strain>
    </source>
</reference>
<name>A0A9P5BV01_9PLEO</name>
<dbReference type="PANTHER" id="PTHR39608">
    <property type="entry name" value="INTEGRAL MEMBRANE PROTEIN (AFU_ORTHOLOGUE AFUA_5G08640)"/>
    <property type="match status" value="1"/>
</dbReference>
<dbReference type="OrthoDB" id="20872at2759"/>
<keyword evidence="4 5" id="KW-0472">Membrane</keyword>
<organism evidence="7 8">
    <name type="scientific">Didymella heteroderae</name>
    <dbReference type="NCBI Taxonomy" id="1769908"/>
    <lineage>
        <taxon>Eukaryota</taxon>
        <taxon>Fungi</taxon>
        <taxon>Dikarya</taxon>
        <taxon>Ascomycota</taxon>
        <taxon>Pezizomycotina</taxon>
        <taxon>Dothideomycetes</taxon>
        <taxon>Pleosporomycetidae</taxon>
        <taxon>Pleosporales</taxon>
        <taxon>Pleosporineae</taxon>
        <taxon>Didymellaceae</taxon>
        <taxon>Didymella</taxon>
    </lineage>
</organism>
<evidence type="ECO:0000256" key="5">
    <source>
        <dbReference type="SAM" id="Phobius"/>
    </source>
</evidence>
<feature type="transmembrane region" description="Helical" evidence="5">
    <location>
        <begin position="142"/>
        <end position="162"/>
    </location>
</feature>
<feature type="domain" description="MARVEL" evidence="6">
    <location>
        <begin position="40"/>
        <end position="156"/>
    </location>
</feature>
<dbReference type="Proteomes" id="UP000758155">
    <property type="component" value="Unassembled WGS sequence"/>
</dbReference>
<evidence type="ECO:0000313" key="7">
    <source>
        <dbReference type="EMBL" id="KAF3029148.1"/>
    </source>
</evidence>
<gene>
    <name evidence="7" type="ORF">E8E12_000697</name>
</gene>
<dbReference type="AlphaFoldDB" id="A0A9P5BV01"/>
<feature type="transmembrane region" description="Helical" evidence="5">
    <location>
        <begin position="68"/>
        <end position="88"/>
    </location>
</feature>
<keyword evidence="8" id="KW-1185">Reference proteome</keyword>
<dbReference type="PANTHER" id="PTHR39608:SF2">
    <property type="entry name" value="MARVEL DOMAIN-CONTAINING PROTEIN"/>
    <property type="match status" value="1"/>
</dbReference>
<evidence type="ECO:0000256" key="1">
    <source>
        <dbReference type="ARBA" id="ARBA00004141"/>
    </source>
</evidence>